<feature type="domain" description="EndoU" evidence="13">
    <location>
        <begin position="37"/>
        <end position="307"/>
    </location>
</feature>
<evidence type="ECO:0000256" key="11">
    <source>
        <dbReference type="RuleBase" id="RU367085"/>
    </source>
</evidence>
<keyword evidence="7 11" id="KW-0378">Hydrolase</keyword>
<dbReference type="PROSITE" id="PS51959">
    <property type="entry name" value="ENDOU"/>
    <property type="match status" value="1"/>
</dbReference>
<evidence type="ECO:0000256" key="8">
    <source>
        <dbReference type="ARBA" id="ARBA00022884"/>
    </source>
</evidence>
<evidence type="ECO:0000256" key="7">
    <source>
        <dbReference type="ARBA" id="ARBA00022801"/>
    </source>
</evidence>
<evidence type="ECO:0000256" key="9">
    <source>
        <dbReference type="ARBA" id="ARBA00023211"/>
    </source>
</evidence>
<keyword evidence="6 11" id="KW-0255">Endonuclease</keyword>
<comment type="subunit">
    <text evidence="3 11">Monomer.</text>
</comment>
<evidence type="ECO:0000256" key="3">
    <source>
        <dbReference type="ARBA" id="ARBA00011245"/>
    </source>
</evidence>
<dbReference type="GO" id="GO:0003723">
    <property type="term" value="F:RNA binding"/>
    <property type="evidence" value="ECO:0007669"/>
    <property type="project" value="UniProtKB-UniRule"/>
</dbReference>
<name>A0A0M3J1M7_ANISI</name>
<keyword evidence="4 11" id="KW-0540">Nuclease</keyword>
<evidence type="ECO:0000256" key="10">
    <source>
        <dbReference type="ARBA" id="ARBA00023239"/>
    </source>
</evidence>
<dbReference type="PANTHER" id="PTHR12439">
    <property type="entry name" value="PLACENTAL PROTEIN 11-RELATED"/>
    <property type="match status" value="1"/>
</dbReference>
<dbReference type="GO" id="GO:0004521">
    <property type="term" value="F:RNA endonuclease activity"/>
    <property type="evidence" value="ECO:0007669"/>
    <property type="project" value="UniProtKB-UniRule"/>
</dbReference>
<comment type="cofactor">
    <cofactor evidence="1 11">
        <name>Mn(2+)</name>
        <dbReference type="ChEBI" id="CHEBI:29035"/>
    </cofactor>
</comment>
<keyword evidence="9 11" id="KW-0464">Manganese</keyword>
<keyword evidence="5 11" id="KW-0479">Metal-binding</keyword>
<protein>
    <submittedName>
        <fullName evidence="14">Endoribonuclease</fullName>
    </submittedName>
</protein>
<sequence>LQIKAVDLSVYKGHIEPTEHPQNATTERPRTTGTHARDVRLQKLVDDMRAADVDKPIDYELNWGNPVNGSLDTSYYPLFTHVNETIFERPVYRALVDVYTNDVFIPQVCEAETPINKDPRRELVLKNVFYNFTSTKVFQLAFEYLKEIKTVDILVWYILPLQRTTRQFRIGKHWLMDGSSSRLAIAGFEHVFVGEWKGTKVDGQHSWVKYYLLEKRGAINYHGYIRHDENLAGTIQYTWETYRKPIGGFNIGTSPAFDFSLLSVCALTKTGRGCRFTIDGFPMGVTSYLQKCGNQNDTCIATAYPVN</sequence>
<evidence type="ECO:0000259" key="13">
    <source>
        <dbReference type="PROSITE" id="PS51959"/>
    </source>
</evidence>
<keyword evidence="10" id="KW-0456">Lyase</keyword>
<evidence type="ECO:0000256" key="4">
    <source>
        <dbReference type="ARBA" id="ARBA00022722"/>
    </source>
</evidence>
<evidence type="ECO:0000256" key="5">
    <source>
        <dbReference type="ARBA" id="ARBA00022723"/>
    </source>
</evidence>
<dbReference type="CDD" id="cd21159">
    <property type="entry name" value="XendoU"/>
    <property type="match status" value="1"/>
</dbReference>
<dbReference type="GO" id="GO:0016787">
    <property type="term" value="F:hydrolase activity"/>
    <property type="evidence" value="ECO:0007669"/>
    <property type="project" value="UniProtKB-KW"/>
</dbReference>
<accession>A0A0M3J1M7</accession>
<dbReference type="WBParaSite" id="ASIM_0000143001-mRNA-1">
    <property type="protein sequence ID" value="ASIM_0000143001-mRNA-1"/>
    <property type="gene ID" value="ASIM_0000143001"/>
</dbReference>
<dbReference type="PANTHER" id="PTHR12439:SF42">
    <property type="entry name" value="ENDORIBONUCLEASE-RELATED"/>
    <property type="match status" value="1"/>
</dbReference>
<dbReference type="AlphaFoldDB" id="A0A0M3J1M7"/>
<evidence type="ECO:0000256" key="6">
    <source>
        <dbReference type="ARBA" id="ARBA00022759"/>
    </source>
</evidence>
<dbReference type="InterPro" id="IPR037227">
    <property type="entry name" value="EndoU-like"/>
</dbReference>
<dbReference type="InterPro" id="IPR018998">
    <property type="entry name" value="EndoU_C"/>
</dbReference>
<dbReference type="Pfam" id="PF09412">
    <property type="entry name" value="XendoU"/>
    <property type="match status" value="1"/>
</dbReference>
<proteinExistence type="inferred from homology"/>
<evidence type="ECO:0000256" key="1">
    <source>
        <dbReference type="ARBA" id="ARBA00001936"/>
    </source>
</evidence>
<comment type="similarity">
    <text evidence="2 11">Belongs to the ENDOU family.</text>
</comment>
<dbReference type="SUPFAM" id="SSF142877">
    <property type="entry name" value="EndoU-like"/>
    <property type="match status" value="1"/>
</dbReference>
<dbReference type="GO" id="GO:0016829">
    <property type="term" value="F:lyase activity"/>
    <property type="evidence" value="ECO:0007669"/>
    <property type="project" value="UniProtKB-KW"/>
</dbReference>
<evidence type="ECO:0000313" key="14">
    <source>
        <dbReference type="WBParaSite" id="ASIM_0000143001-mRNA-1"/>
    </source>
</evidence>
<reference evidence="14" key="1">
    <citation type="submission" date="2017-02" db="UniProtKB">
        <authorList>
            <consortium name="WormBaseParasite"/>
        </authorList>
    </citation>
    <scope>IDENTIFICATION</scope>
</reference>
<evidence type="ECO:0000256" key="2">
    <source>
        <dbReference type="ARBA" id="ARBA00010168"/>
    </source>
</evidence>
<feature type="region of interest" description="Disordered" evidence="12">
    <location>
        <begin position="14"/>
        <end position="34"/>
    </location>
</feature>
<dbReference type="InterPro" id="IPR039787">
    <property type="entry name" value="ENDOU"/>
</dbReference>
<evidence type="ECO:0000256" key="12">
    <source>
        <dbReference type="SAM" id="MobiDB-lite"/>
    </source>
</evidence>
<dbReference type="GO" id="GO:0046872">
    <property type="term" value="F:metal ion binding"/>
    <property type="evidence" value="ECO:0007669"/>
    <property type="project" value="UniProtKB-UniRule"/>
</dbReference>
<organism evidence="14">
    <name type="scientific">Anisakis simplex</name>
    <name type="common">Herring worm</name>
    <dbReference type="NCBI Taxonomy" id="6269"/>
    <lineage>
        <taxon>Eukaryota</taxon>
        <taxon>Metazoa</taxon>
        <taxon>Ecdysozoa</taxon>
        <taxon>Nematoda</taxon>
        <taxon>Chromadorea</taxon>
        <taxon>Rhabditida</taxon>
        <taxon>Spirurina</taxon>
        <taxon>Ascaridomorpha</taxon>
        <taxon>Ascaridoidea</taxon>
        <taxon>Anisakidae</taxon>
        <taxon>Anisakis</taxon>
        <taxon>Anisakis simplex complex</taxon>
    </lineage>
</organism>
<keyword evidence="8 11" id="KW-0694">RNA-binding</keyword>